<organism evidence="1">
    <name type="scientific">viral metagenome</name>
    <dbReference type="NCBI Taxonomy" id="1070528"/>
    <lineage>
        <taxon>unclassified sequences</taxon>
        <taxon>metagenomes</taxon>
        <taxon>organismal metagenomes</taxon>
    </lineage>
</organism>
<reference evidence="1" key="1">
    <citation type="journal article" date="2020" name="Nature">
        <title>Giant virus diversity and host interactions through global metagenomics.</title>
        <authorList>
            <person name="Schulz F."/>
            <person name="Roux S."/>
            <person name="Paez-Espino D."/>
            <person name="Jungbluth S."/>
            <person name="Walsh D.A."/>
            <person name="Denef V.J."/>
            <person name="McMahon K.D."/>
            <person name="Konstantinidis K.T."/>
            <person name="Eloe-Fadrosh E.A."/>
            <person name="Kyrpides N.C."/>
            <person name="Woyke T."/>
        </authorList>
    </citation>
    <scope>NUCLEOTIDE SEQUENCE</scope>
    <source>
        <strain evidence="1">GVMAG-M-3300021185-45</strain>
    </source>
</reference>
<dbReference type="EMBL" id="MN739423">
    <property type="protein sequence ID" value="QHT04126.1"/>
    <property type="molecule type" value="Genomic_DNA"/>
</dbReference>
<proteinExistence type="predicted"/>
<protein>
    <submittedName>
        <fullName evidence="1">Uncharacterized protein</fullName>
    </submittedName>
</protein>
<sequence length="88" mass="9427">MRFIAILLAASFYLAKALDKNTCGEIVPNNNCVSFSVGSGTGCDWMCQYCQDKLGSTNYYFTDGVCSYQQGGCTGNPIAGVTYTCCSN</sequence>
<accession>A0A6C0CH70</accession>
<evidence type="ECO:0000313" key="1">
    <source>
        <dbReference type="EMBL" id="QHT04126.1"/>
    </source>
</evidence>
<dbReference type="AlphaFoldDB" id="A0A6C0CH70"/>
<name>A0A6C0CH70_9ZZZZ</name>